<dbReference type="EMBL" id="QGTJ01000015">
    <property type="protein sequence ID" value="PWV58599.1"/>
    <property type="molecule type" value="Genomic_DNA"/>
</dbReference>
<dbReference type="RefSeq" id="WP_110020393.1">
    <property type="nucleotide sequence ID" value="NZ_QGTJ01000015.1"/>
</dbReference>
<reference evidence="7 8" key="1">
    <citation type="submission" date="2018-05" db="EMBL/GenBank/DDBJ databases">
        <title>Genomic Encyclopedia of Type Strains, Phase IV (KMG-IV): sequencing the most valuable type-strain genomes for metagenomic binning, comparative biology and taxonomic classification.</title>
        <authorList>
            <person name="Goeker M."/>
        </authorList>
    </citation>
    <scope>NUCLEOTIDE SEQUENCE [LARGE SCALE GENOMIC DNA]</scope>
    <source>
        <strain evidence="7 8">DSM 23606</strain>
    </source>
</reference>
<comment type="subunit">
    <text evidence="3 6">Homotrimer; associates with NifD.</text>
</comment>
<dbReference type="PIRSF" id="PIRSF005790">
    <property type="entry name" value="NifW"/>
    <property type="match status" value="1"/>
</dbReference>
<dbReference type="Pfam" id="PF03206">
    <property type="entry name" value="NifW"/>
    <property type="match status" value="1"/>
</dbReference>
<comment type="function">
    <text evidence="1 6">May protect the nitrogenase Fe-Mo protein from oxidative damage.</text>
</comment>
<gene>
    <name evidence="6" type="primary">nifW</name>
    <name evidence="7" type="ORF">C7443_11527</name>
</gene>
<dbReference type="Proteomes" id="UP000246569">
    <property type="component" value="Unassembled WGS sequence"/>
</dbReference>
<keyword evidence="5 6" id="KW-0535">Nitrogen fixation</keyword>
<accession>A0A317MQ21</accession>
<protein>
    <recommendedName>
        <fullName evidence="4 6">Nitrogenase-stabilizing/protective protein NifW</fullName>
    </recommendedName>
</protein>
<evidence type="ECO:0000313" key="7">
    <source>
        <dbReference type="EMBL" id="PWV58599.1"/>
    </source>
</evidence>
<dbReference type="HAMAP" id="MF_00529">
    <property type="entry name" value="NifW"/>
    <property type="match status" value="1"/>
</dbReference>
<evidence type="ECO:0000256" key="3">
    <source>
        <dbReference type="ARBA" id="ARBA00011284"/>
    </source>
</evidence>
<evidence type="ECO:0000256" key="2">
    <source>
        <dbReference type="ARBA" id="ARBA00008351"/>
    </source>
</evidence>
<evidence type="ECO:0000256" key="5">
    <source>
        <dbReference type="ARBA" id="ARBA00023231"/>
    </source>
</evidence>
<keyword evidence="8" id="KW-1185">Reference proteome</keyword>
<evidence type="ECO:0000256" key="1">
    <source>
        <dbReference type="ARBA" id="ARBA00002247"/>
    </source>
</evidence>
<dbReference type="InterPro" id="IPR004893">
    <property type="entry name" value="NifW"/>
</dbReference>
<proteinExistence type="inferred from homology"/>
<dbReference type="GO" id="GO:0009399">
    <property type="term" value="P:nitrogen fixation"/>
    <property type="evidence" value="ECO:0007669"/>
    <property type="project" value="UniProtKB-UniRule"/>
</dbReference>
<organism evidence="7 8">
    <name type="scientific">Plasticicumulans acidivorans</name>
    <dbReference type="NCBI Taxonomy" id="886464"/>
    <lineage>
        <taxon>Bacteria</taxon>
        <taxon>Pseudomonadati</taxon>
        <taxon>Pseudomonadota</taxon>
        <taxon>Gammaproteobacteria</taxon>
        <taxon>Candidatus Competibacteraceae</taxon>
        <taxon>Plasticicumulans</taxon>
    </lineage>
</organism>
<evidence type="ECO:0000313" key="8">
    <source>
        <dbReference type="Proteomes" id="UP000246569"/>
    </source>
</evidence>
<name>A0A317MQ21_9GAMM</name>
<dbReference type="OrthoDB" id="9811868at2"/>
<dbReference type="AlphaFoldDB" id="A0A317MQ21"/>
<evidence type="ECO:0000256" key="4">
    <source>
        <dbReference type="ARBA" id="ARBA00016274"/>
    </source>
</evidence>
<comment type="caution">
    <text evidence="7">The sequence shown here is derived from an EMBL/GenBank/DDBJ whole genome shotgun (WGS) entry which is preliminary data.</text>
</comment>
<sequence>MVPLADDWQDALEDLSSAEDFLDFFGVPYEPSVVHVNRLHILQRFHDYLGRNPGPEESSAAFVHRQSLLNRAYQDFVESNALKEKVFAVFKKPENPGDGFVSLESLLGTSNLGKPAN</sequence>
<evidence type="ECO:0000256" key="6">
    <source>
        <dbReference type="HAMAP-Rule" id="MF_00529"/>
    </source>
</evidence>
<comment type="similarity">
    <text evidence="2 6">Belongs to the NifW family.</text>
</comment>